<dbReference type="AlphaFoldDB" id="A0A1U7HZQ4"/>
<evidence type="ECO:0000256" key="1">
    <source>
        <dbReference type="SAM" id="Phobius"/>
    </source>
</evidence>
<reference evidence="2 3" key="1">
    <citation type="submission" date="2016-11" db="EMBL/GenBank/DDBJ databases">
        <title>Draft Genome Sequences of Nine Cyanobacterial Strains from Diverse Habitats.</title>
        <authorList>
            <person name="Zhu T."/>
            <person name="Hou S."/>
            <person name="Lu X."/>
            <person name="Hess W.R."/>
        </authorList>
    </citation>
    <scope>NUCLEOTIDE SEQUENCE [LARGE SCALE GENOMIC DNA]</scope>
    <source>
        <strain evidence="2 3">5.2 s.c.1</strain>
    </source>
</reference>
<name>A0A1U7HZQ4_9CHRO</name>
<keyword evidence="3" id="KW-1185">Reference proteome</keyword>
<gene>
    <name evidence="2" type="ORF">NIES1031_00605</name>
</gene>
<dbReference type="EMBL" id="MRCC01000001">
    <property type="protein sequence ID" value="OKH29138.1"/>
    <property type="molecule type" value="Genomic_DNA"/>
</dbReference>
<keyword evidence="1" id="KW-1133">Transmembrane helix</keyword>
<keyword evidence="1" id="KW-0812">Transmembrane</keyword>
<proteinExistence type="predicted"/>
<dbReference type="RefSeq" id="WP_073547628.1">
    <property type="nucleotide sequence ID" value="NZ_CAWMVK010000001.1"/>
</dbReference>
<organism evidence="2 3">
    <name type="scientific">Chroogloeocystis siderophila 5.2 s.c.1</name>
    <dbReference type="NCBI Taxonomy" id="247279"/>
    <lineage>
        <taxon>Bacteria</taxon>
        <taxon>Bacillati</taxon>
        <taxon>Cyanobacteriota</taxon>
        <taxon>Cyanophyceae</taxon>
        <taxon>Oscillatoriophycideae</taxon>
        <taxon>Chroococcales</taxon>
        <taxon>Chroococcaceae</taxon>
        <taxon>Chroogloeocystis</taxon>
    </lineage>
</organism>
<sequence length="264" mass="29913">MFTALRRYQESLVAFIVVLLCIFGVISLQVPQLNQLTTREPLTEKDLIRETKAEKVRLNLLRKIPSFGFDNLIANWVFLNFLQYFGDDEVRPQTGYSLSPEYFEIILERDPRFLQAYLFLSSSTSLYAGMPERAIALMNRNLKLLSPTVPQKSYYIWRYKGIDELLFLGDSTAAQQSFTTAAQWASVYADEESKQVAAISQKTAEFLSRNPKSKSAQVGAWTMVLSNPVDAATRDLAIRRIQALGGEVSISPEKVVQVKPPKED</sequence>
<feature type="transmembrane region" description="Helical" evidence="1">
    <location>
        <begin position="12"/>
        <end position="30"/>
    </location>
</feature>
<comment type="caution">
    <text evidence="2">The sequence shown here is derived from an EMBL/GenBank/DDBJ whole genome shotgun (WGS) entry which is preliminary data.</text>
</comment>
<accession>A0A1U7HZQ4</accession>
<keyword evidence="1" id="KW-0472">Membrane</keyword>
<evidence type="ECO:0000313" key="2">
    <source>
        <dbReference type="EMBL" id="OKH29138.1"/>
    </source>
</evidence>
<protein>
    <submittedName>
        <fullName evidence="2">Uncharacterized protein</fullName>
    </submittedName>
</protein>
<dbReference type="OrthoDB" id="480631at2"/>
<evidence type="ECO:0000313" key="3">
    <source>
        <dbReference type="Proteomes" id="UP000185984"/>
    </source>
</evidence>
<dbReference type="STRING" id="247279.NIES1031_00605"/>
<dbReference type="Proteomes" id="UP000185984">
    <property type="component" value="Unassembled WGS sequence"/>
</dbReference>